<evidence type="ECO:0000313" key="1">
    <source>
        <dbReference type="EMBL" id="SVB72235.1"/>
    </source>
</evidence>
<reference evidence="1" key="1">
    <citation type="submission" date="2018-05" db="EMBL/GenBank/DDBJ databases">
        <authorList>
            <person name="Lanie J.A."/>
            <person name="Ng W.-L."/>
            <person name="Kazmierczak K.M."/>
            <person name="Andrzejewski T.M."/>
            <person name="Davidsen T.M."/>
            <person name="Wayne K.J."/>
            <person name="Tettelin H."/>
            <person name="Glass J.I."/>
            <person name="Rusch D."/>
            <person name="Podicherti R."/>
            <person name="Tsui H.-C.T."/>
            <person name="Winkler M.E."/>
        </authorList>
    </citation>
    <scope>NUCLEOTIDE SEQUENCE</scope>
</reference>
<proteinExistence type="predicted"/>
<dbReference type="AlphaFoldDB" id="A0A382GBM7"/>
<organism evidence="1">
    <name type="scientific">marine metagenome</name>
    <dbReference type="NCBI Taxonomy" id="408172"/>
    <lineage>
        <taxon>unclassified sequences</taxon>
        <taxon>metagenomes</taxon>
        <taxon>ecological metagenomes</taxon>
    </lineage>
</organism>
<protein>
    <submittedName>
        <fullName evidence="1">Uncharacterized protein</fullName>
    </submittedName>
</protein>
<accession>A0A382GBM7</accession>
<gene>
    <name evidence="1" type="ORF">METZ01_LOCUS225089</name>
</gene>
<sequence>MYVSLEGILARDLRAETMRAQITQHFGPMKNQVKEVKVFPLPGDISDMSDLKSYGFNTHFYGGEWHKSQATSMLGLKSALTRMVNSGKPITANYRRLVSIWNPVAGFALGRHYNTRLFNEFGVWEESPPALIRCWDYLYECLEQKKVIRTNDHRGSRTEGASLFWIPDDPKHDIRDPETKGIIWMEHNNSYVKLNGSLGMVDRPYIREYNLITPELNKRDHTVESEIQKIRSSVNWDLGYERDYDYATK</sequence>
<dbReference type="EMBL" id="UINC01054476">
    <property type="protein sequence ID" value="SVB72235.1"/>
    <property type="molecule type" value="Genomic_DNA"/>
</dbReference>
<name>A0A382GBM7_9ZZZZ</name>